<protein>
    <submittedName>
        <fullName evidence="1">Uncharacterized protein</fullName>
    </submittedName>
</protein>
<dbReference type="EMBL" id="JYDW01001209">
    <property type="protein sequence ID" value="KRZ47187.1"/>
    <property type="molecule type" value="Genomic_DNA"/>
</dbReference>
<dbReference type="Proteomes" id="UP000054721">
    <property type="component" value="Unassembled WGS sequence"/>
</dbReference>
<comment type="caution">
    <text evidence="1">The sequence shown here is derived from an EMBL/GenBank/DDBJ whole genome shotgun (WGS) entry which is preliminary data.</text>
</comment>
<name>A0A0V1KJ20_9BILA</name>
<evidence type="ECO:0000313" key="1">
    <source>
        <dbReference type="EMBL" id="KRZ47187.1"/>
    </source>
</evidence>
<dbReference type="AlphaFoldDB" id="A0A0V1KJ20"/>
<evidence type="ECO:0000313" key="2">
    <source>
        <dbReference type="Proteomes" id="UP000054721"/>
    </source>
</evidence>
<proteinExistence type="predicted"/>
<sequence length="43" mass="5077">MEFVGVFEECCYDTEEKEERAVTEQGKKWDLIQSSCPGLYLER</sequence>
<gene>
    <name evidence="1" type="ORF">T02_5209</name>
</gene>
<organism evidence="1 2">
    <name type="scientific">Trichinella nativa</name>
    <dbReference type="NCBI Taxonomy" id="6335"/>
    <lineage>
        <taxon>Eukaryota</taxon>
        <taxon>Metazoa</taxon>
        <taxon>Ecdysozoa</taxon>
        <taxon>Nematoda</taxon>
        <taxon>Enoplea</taxon>
        <taxon>Dorylaimia</taxon>
        <taxon>Trichinellida</taxon>
        <taxon>Trichinellidae</taxon>
        <taxon>Trichinella</taxon>
    </lineage>
</organism>
<keyword evidence="2" id="KW-1185">Reference proteome</keyword>
<accession>A0A0V1KJ20</accession>
<reference evidence="1 2" key="1">
    <citation type="submission" date="2015-05" db="EMBL/GenBank/DDBJ databases">
        <title>Evolution of Trichinella species and genotypes.</title>
        <authorList>
            <person name="Korhonen P.K."/>
            <person name="Edoardo P."/>
            <person name="Giuseppe L.R."/>
            <person name="Gasser R.B."/>
        </authorList>
    </citation>
    <scope>NUCLEOTIDE SEQUENCE [LARGE SCALE GENOMIC DNA]</scope>
    <source>
        <strain evidence="1">ISS10</strain>
    </source>
</reference>